<protein>
    <submittedName>
        <fullName evidence="5">Right-handed parallel beta-helix repeat-containing protein</fullName>
    </submittedName>
</protein>
<dbReference type="RefSeq" id="WP_186901233.1">
    <property type="nucleotide sequence ID" value="NZ_JACOOT010000018.1"/>
</dbReference>
<dbReference type="SMART" id="SM00710">
    <property type="entry name" value="PbH1"/>
    <property type="match status" value="13"/>
</dbReference>
<feature type="region of interest" description="Disordered" evidence="2">
    <location>
        <begin position="34"/>
        <end position="80"/>
    </location>
</feature>
<feature type="signal peptide" evidence="3">
    <location>
        <begin position="1"/>
        <end position="24"/>
    </location>
</feature>
<dbReference type="EMBL" id="JACOOT010000018">
    <property type="protein sequence ID" value="MBC5651051.1"/>
    <property type="molecule type" value="Genomic_DNA"/>
</dbReference>
<evidence type="ECO:0000256" key="1">
    <source>
        <dbReference type="ARBA" id="ARBA00022737"/>
    </source>
</evidence>
<name>A0A8I0DR20_9FIRM</name>
<evidence type="ECO:0000256" key="2">
    <source>
        <dbReference type="SAM" id="MobiDB-lite"/>
    </source>
</evidence>
<keyword evidence="1" id="KW-0677">Repeat</keyword>
<sequence>MKRLVAGILLGLSLELGCSGAAYAEAPEIAAEFSDTTESDSFYTDGTEKVQVPDDTDDPEMLPESGEEAEASFGSDSEEQQSEAAFFSGSSDEMAFTDGSSDEAQAEVQAADLSEEEAEILAKIPADATEVTLDVQDGTDITNVLNLVLKFMGQRATDVSPCKVIIPPGNYYISNTIHLYSNMTLYAQGAVITKSSTNKHIILRLGEEVLSDGGYNGYRNVTIDGGTWDLNYQNVEGKENPGGFVGFRIGHATNITVKNVTFLNNLKSHFLELAGVKDAVVTGCTFRGYWKDYEGGGQECIQLDACLDYIFPRYQPFDGAVCENVLIENNTFEDVFAGVGSHSMVYDRPYRNIQIRNNTFRNIRKRAVWCLNYVDSAVEDNTMEHVGGGVLVCSMYTPNTHLAPDAAPGTAGNQYSSNISVKNNRIFISNTDKINGKRWKGYGIQIQGSKVNANAAGIPEGIYKVTNVTVENNLVSDVGNAIYMYLADNCVVNKNRISLVHASSFSITGIYLAGSSGNVISSNKIGDCKGNGICANNGGRTLNAASTDNKITGNIINNTLNDGIYIGTGSTGTVISKNDVGVSNKSGIVVLDSKKCQVISNKVSDCRLDGIYLKNIGDTDIKSNNVTTVKRYGVQVISSQLKSLYGNTITGNGNCGLRIVQSRISGSQQNRLRNNGSSYAVYSRNSTGSVLVRLPASARITRNTARITGTAAGGRRLTVYVVTKSGNKRIGQGNVTSRGRYSVSIPKQKKGSVLLLLLTDKYGNRSYTEQKVL</sequence>
<evidence type="ECO:0000259" key="4">
    <source>
        <dbReference type="SMART" id="SM00722"/>
    </source>
</evidence>
<feature type="domain" description="Carbohydrate-binding/sugar hydrolysis" evidence="4">
    <location>
        <begin position="458"/>
        <end position="637"/>
    </location>
</feature>
<proteinExistence type="predicted"/>
<dbReference type="NCBIfam" id="TIGR03804">
    <property type="entry name" value="para_beta_helix"/>
    <property type="match status" value="1"/>
</dbReference>
<dbReference type="Pfam" id="PF17936">
    <property type="entry name" value="Big_6"/>
    <property type="match status" value="1"/>
</dbReference>
<dbReference type="InterPro" id="IPR041498">
    <property type="entry name" value="Big_6"/>
</dbReference>
<dbReference type="InterPro" id="IPR006633">
    <property type="entry name" value="Carb-bd_sugar_hydrolysis-dom"/>
</dbReference>
<dbReference type="InterPro" id="IPR022441">
    <property type="entry name" value="Para_beta_helix_rpt-2"/>
</dbReference>
<evidence type="ECO:0000313" key="6">
    <source>
        <dbReference type="Proteomes" id="UP000652847"/>
    </source>
</evidence>
<feature type="chain" id="PRO_5038865842" evidence="3">
    <location>
        <begin position="25"/>
        <end position="773"/>
    </location>
</feature>
<dbReference type="SUPFAM" id="SSF51126">
    <property type="entry name" value="Pectin lyase-like"/>
    <property type="match status" value="3"/>
</dbReference>
<dbReference type="InterPro" id="IPR006626">
    <property type="entry name" value="PbH1"/>
</dbReference>
<dbReference type="Gene3D" id="2.160.20.10">
    <property type="entry name" value="Single-stranded right-handed beta-helix, Pectin lyase-like"/>
    <property type="match status" value="2"/>
</dbReference>
<dbReference type="InterPro" id="IPR012334">
    <property type="entry name" value="Pectin_lyas_fold"/>
</dbReference>
<keyword evidence="6" id="KW-1185">Reference proteome</keyword>
<feature type="domain" description="Carbohydrate-binding/sugar hydrolysis" evidence="4">
    <location>
        <begin position="243"/>
        <end position="393"/>
    </location>
</feature>
<dbReference type="SMART" id="SM00722">
    <property type="entry name" value="CASH"/>
    <property type="match status" value="2"/>
</dbReference>
<keyword evidence="3" id="KW-0732">Signal</keyword>
<organism evidence="5 6">
    <name type="scientific">Blautia segnis</name>
    <dbReference type="NCBI Taxonomy" id="2763030"/>
    <lineage>
        <taxon>Bacteria</taxon>
        <taxon>Bacillati</taxon>
        <taxon>Bacillota</taxon>
        <taxon>Clostridia</taxon>
        <taxon>Lachnospirales</taxon>
        <taxon>Lachnospiraceae</taxon>
        <taxon>Blautia</taxon>
    </lineage>
</organism>
<dbReference type="AlphaFoldDB" id="A0A8I0DR20"/>
<dbReference type="InterPro" id="IPR011050">
    <property type="entry name" value="Pectin_lyase_fold/virulence"/>
</dbReference>
<reference evidence="5 6" key="1">
    <citation type="submission" date="2020-08" db="EMBL/GenBank/DDBJ databases">
        <title>Genome public.</title>
        <authorList>
            <person name="Liu C."/>
            <person name="Sun Q."/>
        </authorList>
    </citation>
    <scope>NUCLEOTIDE SEQUENCE [LARGE SCALE GENOMIC DNA]</scope>
    <source>
        <strain evidence="5 6">BX17</strain>
    </source>
</reference>
<dbReference type="Pfam" id="PF13229">
    <property type="entry name" value="Beta_helix"/>
    <property type="match status" value="2"/>
</dbReference>
<feature type="compositionally biased region" description="Acidic residues" evidence="2">
    <location>
        <begin position="54"/>
        <end position="80"/>
    </location>
</feature>
<accession>A0A8I0DR20</accession>
<evidence type="ECO:0000313" key="5">
    <source>
        <dbReference type="EMBL" id="MBC5651051.1"/>
    </source>
</evidence>
<dbReference type="InterPro" id="IPR039448">
    <property type="entry name" value="Beta_helix"/>
</dbReference>
<feature type="compositionally biased region" description="Polar residues" evidence="2">
    <location>
        <begin position="34"/>
        <end position="44"/>
    </location>
</feature>
<gene>
    <name evidence="5" type="ORF">H8S54_08020</name>
</gene>
<evidence type="ECO:0000256" key="3">
    <source>
        <dbReference type="SAM" id="SignalP"/>
    </source>
</evidence>
<comment type="caution">
    <text evidence="5">The sequence shown here is derived from an EMBL/GenBank/DDBJ whole genome shotgun (WGS) entry which is preliminary data.</text>
</comment>
<dbReference type="Proteomes" id="UP000652847">
    <property type="component" value="Unassembled WGS sequence"/>
</dbReference>